<accession>A0A4Y6EAV7</accession>
<organism evidence="3 4">
    <name type="scientific">Microbacterium phage IAmGroot</name>
    <dbReference type="NCBI Taxonomy" id="2588486"/>
    <lineage>
        <taxon>Viruses</taxon>
        <taxon>Duplodnaviria</taxon>
        <taxon>Heunggongvirae</taxon>
        <taxon>Uroviricota</taxon>
        <taxon>Caudoviricetes</taxon>
        <taxon>Casidaviridae</taxon>
        <taxon>Gardenstatevirus</taxon>
        <taxon>Gardenstatevirus iamgroot</taxon>
    </lineage>
</organism>
<keyword evidence="4" id="KW-1185">Reference proteome</keyword>
<evidence type="ECO:0000313" key="4">
    <source>
        <dbReference type="Proteomes" id="UP000317085"/>
    </source>
</evidence>
<evidence type="ECO:0000259" key="2">
    <source>
        <dbReference type="Pfam" id="PF14594"/>
    </source>
</evidence>
<evidence type="ECO:0000256" key="1">
    <source>
        <dbReference type="SAM" id="MobiDB-lite"/>
    </source>
</evidence>
<evidence type="ECO:0000313" key="3">
    <source>
        <dbReference type="EMBL" id="QDF14190.1"/>
    </source>
</evidence>
<dbReference type="Proteomes" id="UP000317085">
    <property type="component" value="Segment"/>
</dbReference>
<sequence length="889" mass="94210">MNVSDIIVEVRDRDLNRVAQLTEADMDTLVAVPRDNDVGSWELRLPDSVLNETTGEWESHAAAQHLRKEGAGLIITAPGPDIPAVPPTYAPGEVVARNYIYNPPMRTTTGWAAAGGANAPSLTGTPDGLQLDFAQEMSATFLTTSATVAATEGEVWTGGAWVTVPSDSPPATLIAWHVWYAGGAQNGSAGAGDPVTIQPGETTYINLTRVASPGTTGVRFMFSAYRGRIEAGGRLIIRDALLEKTSTPSATSFSGDTPSDPPGRTGYAYSWEGTPNASPSIKREYTVTSPGTPAIPTYTTLLSGPMTSATFEASSDNLSGEWRFTGVSDTVLLADALSYPQPSNGDPTTQTATNDKRTGSAESLIRQYVAYNIASSHAPAARLVGLRQKLTLDGNDQLRGLAMTKSPRFQNLLELCQEIGFAGGVSFDIAQVGTGLKLRVWTPSDRSAFVRMDMRSDLLKSVSYGYGSPSTTVAVVAGQGQGTERAVVSRTSDDATAAEVAWGRRIERFVDQRSSEDVAELIQKGDETILDGGATVTGLQASPTDSSTMLYLRDWTVGDIVSVVVEGQEVKVPVSEVAVGVSGAAVTMVATLGEASAFDVDAASQRRTEETTSRVSAIERTLEVPASYATDWASIVGKPSTFPAAPQTVTIKPASALPPEWPKGFSITSTATGDGWPATYAVIVNMRESDVRHVQLVIEKTTGRAWLRSATSATSWGSFREVLVDSVPWEQITGKPSTFAPSAHSHAWGDITDTPSTFPPSTHTHSWSQITGAPQSIHGSVSPYGGWEAYPGLGPKFTLQPDGTVILSGLIRRTAAAFTASARSTYEFGLLGTSLRPAQAKYLPINTSIGLTEGIVQPSGVIMFRPFSNMSVGIGTFFSLDGITYNVNH</sequence>
<dbReference type="Pfam" id="PF14594">
    <property type="entry name" value="Sipho_Gp37"/>
    <property type="match status" value="1"/>
</dbReference>
<feature type="domain" description="Gp28/Gp37-like" evidence="2">
    <location>
        <begin position="301"/>
        <end position="587"/>
    </location>
</feature>
<proteinExistence type="predicted"/>
<protein>
    <submittedName>
        <fullName evidence="3">Minor tail protein</fullName>
    </submittedName>
</protein>
<feature type="compositionally biased region" description="Polar residues" evidence="1">
    <location>
        <begin position="340"/>
        <end position="353"/>
    </location>
</feature>
<name>A0A4Y6EAV7_9CAUD</name>
<dbReference type="InterPro" id="IPR029432">
    <property type="entry name" value="Gp28/Gp37-like_dom"/>
</dbReference>
<gene>
    <name evidence="3" type="primary">17</name>
    <name evidence="3" type="ORF">SEA_IAMGROOT_17</name>
</gene>
<feature type="region of interest" description="Disordered" evidence="1">
    <location>
        <begin position="339"/>
        <end position="359"/>
    </location>
</feature>
<dbReference type="EMBL" id="MK880124">
    <property type="protein sequence ID" value="QDF14190.1"/>
    <property type="molecule type" value="Genomic_DNA"/>
</dbReference>
<reference evidence="4" key="1">
    <citation type="submission" date="2019-05" db="EMBL/GenBank/DDBJ databases">
        <authorList>
            <person name="Matney K."/>
            <person name="Lacafta O."/>
            <person name="Ahmed J."/>
            <person name="Anderson S."/>
            <person name="Assadpour T."/>
            <person name="Espinosa K."/>
            <person name="Gadsden T."/>
            <person name="Graham A."/>
            <person name="Hajjar W."/>
            <person name="Howard T."/>
            <person name="Matsen K."/>
            <person name="Osu J."/>
            <person name="Rup E."/>
            <person name="Sang H."/>
            <person name="Wadi S."/>
            <person name="McNeal J."/>
            <person name="Temple L."/>
        </authorList>
    </citation>
    <scope>NUCLEOTIDE SEQUENCE [LARGE SCALE GENOMIC DNA]</scope>
</reference>